<dbReference type="EMBL" id="CM007387">
    <property type="protein sequence ID" value="ONK64439.1"/>
    <property type="molecule type" value="Genomic_DNA"/>
</dbReference>
<keyword evidence="3" id="KW-0804">Transcription</keyword>
<evidence type="ECO:0000259" key="6">
    <source>
        <dbReference type="PROSITE" id="PS51005"/>
    </source>
</evidence>
<reference evidence="8" key="1">
    <citation type="journal article" date="2017" name="Nat. Commun.">
        <title>The asparagus genome sheds light on the origin and evolution of a young Y chromosome.</title>
        <authorList>
            <person name="Harkess A."/>
            <person name="Zhou J."/>
            <person name="Xu C."/>
            <person name="Bowers J.E."/>
            <person name="Van der Hulst R."/>
            <person name="Ayyampalayam S."/>
            <person name="Mercati F."/>
            <person name="Riccardi P."/>
            <person name="McKain M.R."/>
            <person name="Kakrana A."/>
            <person name="Tang H."/>
            <person name="Ray J."/>
            <person name="Groenendijk J."/>
            <person name="Arikit S."/>
            <person name="Mathioni S.M."/>
            <person name="Nakano M."/>
            <person name="Shan H."/>
            <person name="Telgmann-Rauber A."/>
            <person name="Kanno A."/>
            <person name="Yue Z."/>
            <person name="Chen H."/>
            <person name="Li W."/>
            <person name="Chen Y."/>
            <person name="Xu X."/>
            <person name="Zhang Y."/>
            <person name="Luo S."/>
            <person name="Chen H."/>
            <person name="Gao J."/>
            <person name="Mao Z."/>
            <person name="Pires J.C."/>
            <person name="Luo M."/>
            <person name="Kudrna D."/>
            <person name="Wing R.A."/>
            <person name="Meyers B.C."/>
            <person name="Yi K."/>
            <person name="Kong H."/>
            <person name="Lavrijsen P."/>
            <person name="Sunseri F."/>
            <person name="Falavigna A."/>
            <person name="Ye Y."/>
            <person name="Leebens-Mack J.H."/>
            <person name="Chen G."/>
        </authorList>
    </citation>
    <scope>NUCLEOTIDE SEQUENCE [LARGE SCALE GENOMIC DNA]</scope>
    <source>
        <strain evidence="8">cv. DH0086</strain>
    </source>
</reference>
<dbReference type="Proteomes" id="UP000243459">
    <property type="component" value="Chromosome 7"/>
</dbReference>
<evidence type="ECO:0000313" key="8">
    <source>
        <dbReference type="Proteomes" id="UP000243459"/>
    </source>
</evidence>
<dbReference type="Pfam" id="PF02365">
    <property type="entry name" value="NAM"/>
    <property type="match status" value="1"/>
</dbReference>
<name>A0A5P1EHU7_ASPOF</name>
<keyword evidence="2" id="KW-0238">DNA-binding</keyword>
<protein>
    <recommendedName>
        <fullName evidence="6">NAC domain-containing protein</fullName>
    </recommendedName>
</protein>
<dbReference type="OMA" id="TEWKMME"/>
<dbReference type="Gene3D" id="2.170.150.80">
    <property type="entry name" value="NAC domain"/>
    <property type="match status" value="1"/>
</dbReference>
<dbReference type="Gramene" id="ONK64439">
    <property type="protein sequence ID" value="ONK64439"/>
    <property type="gene ID" value="A4U43_C07F25940"/>
</dbReference>
<dbReference type="AlphaFoldDB" id="A0A5P1EHU7"/>
<evidence type="ECO:0000313" key="7">
    <source>
        <dbReference type="EMBL" id="ONK64439.1"/>
    </source>
</evidence>
<dbReference type="GO" id="GO:0003677">
    <property type="term" value="F:DNA binding"/>
    <property type="evidence" value="ECO:0007669"/>
    <property type="project" value="UniProtKB-KW"/>
</dbReference>
<keyword evidence="1" id="KW-0805">Transcription regulation</keyword>
<dbReference type="PANTHER" id="PTHR31719">
    <property type="entry name" value="NAC TRANSCRIPTION FACTOR 56"/>
    <property type="match status" value="1"/>
</dbReference>
<sequence length="404" mass="45476">MALVAVGDQQEYFFDVGFKFKPTDVEILDHYVRRRFSGSPEPNFLIKSEEVYAYKPWKPSEAPSVSVQQEMYFFTLRRPASKKRVSRRVDEGGKWDCKVAEKAIYKQEVRDGKKVNVLVGYRNQLSFRDAEKRKMHDQWIMHEYRVDESVLGFRSEIQDKLVFCKIYKKKEYIGEGEGGEEEEERCAKRQRVCPENYESTANGIPPPAAETPSSSTGGAHSETSSSSSPIPLAAVDYGASYSNYLIDDHLQCPEFDPVISLDDFELSAAALALPAAETSPSACIVSPISRLMDGTHDEHEFASASVAANVKNEPDADQTSTASLEVVLASAAEDDDDAFYAKLSEEFNVAHPEIANLAEDYPADVITLYPDARDFVPIEYFDDYFTANEDRHLDQTFLFQSSIY</sequence>
<evidence type="ECO:0000256" key="2">
    <source>
        <dbReference type="ARBA" id="ARBA00023125"/>
    </source>
</evidence>
<dbReference type="PANTHER" id="PTHR31719:SF43">
    <property type="entry name" value="NAC TRANSCRIPTION FACTOR 56"/>
    <property type="match status" value="1"/>
</dbReference>
<dbReference type="SUPFAM" id="SSF101941">
    <property type="entry name" value="NAC domain"/>
    <property type="match status" value="1"/>
</dbReference>
<dbReference type="PROSITE" id="PS51005">
    <property type="entry name" value="NAC"/>
    <property type="match status" value="1"/>
</dbReference>
<evidence type="ECO:0000256" key="4">
    <source>
        <dbReference type="ARBA" id="ARBA00023242"/>
    </source>
</evidence>
<feature type="compositionally biased region" description="Low complexity" evidence="5">
    <location>
        <begin position="210"/>
        <end position="228"/>
    </location>
</feature>
<evidence type="ECO:0000256" key="5">
    <source>
        <dbReference type="SAM" id="MobiDB-lite"/>
    </source>
</evidence>
<proteinExistence type="predicted"/>
<keyword evidence="4" id="KW-0539">Nucleus</keyword>
<feature type="region of interest" description="Disordered" evidence="5">
    <location>
        <begin position="197"/>
        <end position="229"/>
    </location>
</feature>
<gene>
    <name evidence="7" type="ORF">A4U43_C07F25940</name>
</gene>
<organism evidence="7 8">
    <name type="scientific">Asparagus officinalis</name>
    <name type="common">Garden asparagus</name>
    <dbReference type="NCBI Taxonomy" id="4686"/>
    <lineage>
        <taxon>Eukaryota</taxon>
        <taxon>Viridiplantae</taxon>
        <taxon>Streptophyta</taxon>
        <taxon>Embryophyta</taxon>
        <taxon>Tracheophyta</taxon>
        <taxon>Spermatophyta</taxon>
        <taxon>Magnoliopsida</taxon>
        <taxon>Liliopsida</taxon>
        <taxon>Asparagales</taxon>
        <taxon>Asparagaceae</taxon>
        <taxon>Asparagoideae</taxon>
        <taxon>Asparagus</taxon>
    </lineage>
</organism>
<keyword evidence="8" id="KW-1185">Reference proteome</keyword>
<dbReference type="GO" id="GO:0006355">
    <property type="term" value="P:regulation of DNA-templated transcription"/>
    <property type="evidence" value="ECO:0007669"/>
    <property type="project" value="InterPro"/>
</dbReference>
<evidence type="ECO:0000256" key="3">
    <source>
        <dbReference type="ARBA" id="ARBA00023163"/>
    </source>
</evidence>
<evidence type="ECO:0000256" key="1">
    <source>
        <dbReference type="ARBA" id="ARBA00023015"/>
    </source>
</evidence>
<dbReference type="InterPro" id="IPR003441">
    <property type="entry name" value="NAC-dom"/>
</dbReference>
<accession>A0A5P1EHU7</accession>
<dbReference type="InterPro" id="IPR036093">
    <property type="entry name" value="NAC_dom_sf"/>
</dbReference>
<feature type="domain" description="NAC" evidence="6">
    <location>
        <begin position="14"/>
        <end position="169"/>
    </location>
</feature>